<proteinExistence type="predicted"/>
<dbReference type="AlphaFoldDB" id="A0A382IGN8"/>
<protein>
    <submittedName>
        <fullName evidence="1">Uncharacterized protein</fullName>
    </submittedName>
</protein>
<evidence type="ECO:0000313" key="1">
    <source>
        <dbReference type="EMBL" id="SVB98796.1"/>
    </source>
</evidence>
<name>A0A382IGN8_9ZZZZ</name>
<accession>A0A382IGN8</accession>
<dbReference type="EMBL" id="UINC01067279">
    <property type="protein sequence ID" value="SVB98796.1"/>
    <property type="molecule type" value="Genomic_DNA"/>
</dbReference>
<sequence>MGALGAIVGILSGCGSVDTYKETTNHDEKPIYCYQSLAGVECFKKPNHRDKRRIVNFYGPHPTQYVQPKAKKIPGLKAPKEINYWVKDPEPSREEIIKWGSE</sequence>
<organism evidence="1">
    <name type="scientific">marine metagenome</name>
    <dbReference type="NCBI Taxonomy" id="408172"/>
    <lineage>
        <taxon>unclassified sequences</taxon>
        <taxon>metagenomes</taxon>
        <taxon>ecological metagenomes</taxon>
    </lineage>
</organism>
<gene>
    <name evidence="1" type="ORF">METZ01_LOCUS251650</name>
</gene>
<reference evidence="1" key="1">
    <citation type="submission" date="2018-05" db="EMBL/GenBank/DDBJ databases">
        <authorList>
            <person name="Lanie J.A."/>
            <person name="Ng W.-L."/>
            <person name="Kazmierczak K.M."/>
            <person name="Andrzejewski T.M."/>
            <person name="Davidsen T.M."/>
            <person name="Wayne K.J."/>
            <person name="Tettelin H."/>
            <person name="Glass J.I."/>
            <person name="Rusch D."/>
            <person name="Podicherti R."/>
            <person name="Tsui H.-C.T."/>
            <person name="Winkler M.E."/>
        </authorList>
    </citation>
    <scope>NUCLEOTIDE SEQUENCE</scope>
</reference>